<evidence type="ECO:0000313" key="3">
    <source>
        <dbReference type="Proteomes" id="UP000188235"/>
    </source>
</evidence>
<dbReference type="STRING" id="399497.BW733_12440"/>
<keyword evidence="1" id="KW-0472">Membrane</keyword>
<feature type="transmembrane region" description="Helical" evidence="1">
    <location>
        <begin position="101"/>
        <end position="121"/>
    </location>
</feature>
<reference evidence="2 3" key="1">
    <citation type="journal article" date="2008" name="Int. J. Syst. Evol. Microbiol.">
        <title>Tessaracoccus flavescens sp. nov., isolated from marine sediment.</title>
        <authorList>
            <person name="Lee D.W."/>
            <person name="Lee S.D."/>
        </authorList>
    </citation>
    <scope>NUCLEOTIDE SEQUENCE [LARGE SCALE GENOMIC DNA]</scope>
    <source>
        <strain evidence="2 3">SST-39T</strain>
    </source>
</reference>
<keyword evidence="3" id="KW-1185">Reference proteome</keyword>
<dbReference type="OrthoDB" id="3697173at2"/>
<gene>
    <name evidence="2" type="ORF">BW733_12440</name>
</gene>
<sequence>MLAEFPANQAFTVAWFGLMTLVWFGWAQEDPPTKARLWLGIGSVLGLALAGFFGPAVVTRWSDGNIIDGATGPVFAVVTVIEVLAALLGSIWLHRTGKGRWIAWWIAMVVALHFIPLGLIVLGDLSVVILGCVQAAMLLAIIPSLKRQSGTTSRVVGPMMGATLLIFGLAGAMAYAARWGLPPW</sequence>
<feature type="transmembrane region" description="Helical" evidence="1">
    <location>
        <begin position="6"/>
        <end position="25"/>
    </location>
</feature>
<evidence type="ECO:0000313" key="2">
    <source>
        <dbReference type="EMBL" id="AQP51499.1"/>
    </source>
</evidence>
<accession>A0A1Q2CZC9</accession>
<evidence type="ECO:0000256" key="1">
    <source>
        <dbReference type="SAM" id="Phobius"/>
    </source>
</evidence>
<organism evidence="2 3">
    <name type="scientific">Tessaracoccus flavescens</name>
    <dbReference type="NCBI Taxonomy" id="399497"/>
    <lineage>
        <taxon>Bacteria</taxon>
        <taxon>Bacillati</taxon>
        <taxon>Actinomycetota</taxon>
        <taxon>Actinomycetes</taxon>
        <taxon>Propionibacteriales</taxon>
        <taxon>Propionibacteriaceae</taxon>
        <taxon>Tessaracoccus</taxon>
    </lineage>
</organism>
<dbReference type="EMBL" id="CP019607">
    <property type="protein sequence ID" value="AQP51499.1"/>
    <property type="molecule type" value="Genomic_DNA"/>
</dbReference>
<dbReference type="RefSeq" id="WP_077350860.1">
    <property type="nucleotide sequence ID" value="NZ_CP019607.1"/>
</dbReference>
<feature type="transmembrane region" description="Helical" evidence="1">
    <location>
        <begin position="37"/>
        <end position="58"/>
    </location>
</feature>
<feature type="transmembrane region" description="Helical" evidence="1">
    <location>
        <begin position="157"/>
        <end position="177"/>
    </location>
</feature>
<feature type="transmembrane region" description="Helical" evidence="1">
    <location>
        <begin position="70"/>
        <end position="94"/>
    </location>
</feature>
<keyword evidence="1" id="KW-0812">Transmembrane</keyword>
<name>A0A1Q2CZC9_9ACTN</name>
<dbReference type="Proteomes" id="UP000188235">
    <property type="component" value="Chromosome"/>
</dbReference>
<proteinExistence type="predicted"/>
<protein>
    <submittedName>
        <fullName evidence="2">Uncharacterized protein</fullName>
    </submittedName>
</protein>
<dbReference type="AlphaFoldDB" id="A0A1Q2CZC9"/>
<feature type="transmembrane region" description="Helical" evidence="1">
    <location>
        <begin position="127"/>
        <end position="145"/>
    </location>
</feature>
<keyword evidence="1" id="KW-1133">Transmembrane helix</keyword>
<dbReference type="KEGG" id="tfa:BW733_12440"/>